<evidence type="ECO:0000256" key="6">
    <source>
        <dbReference type="ARBA" id="ARBA00023040"/>
    </source>
</evidence>
<dbReference type="Pfam" id="PF02076">
    <property type="entry name" value="STE3"/>
    <property type="match status" value="1"/>
</dbReference>
<dbReference type="eggNOG" id="ENOG502S44N">
    <property type="taxonomic scope" value="Eukaryota"/>
</dbReference>
<dbReference type="OrthoDB" id="2874149at2759"/>
<protein>
    <submittedName>
        <fullName evidence="12">A-factor receptor</fullName>
    </submittedName>
</protein>
<evidence type="ECO:0000256" key="9">
    <source>
        <dbReference type="ARBA" id="ARBA00023224"/>
    </source>
</evidence>
<keyword evidence="6" id="KW-0297">G-protein coupled receptor</keyword>
<dbReference type="GO" id="GO:0000750">
    <property type="term" value="P:pheromone-dependent signal transduction involved in conjugation with cellular fusion"/>
    <property type="evidence" value="ECO:0007669"/>
    <property type="project" value="TreeGrafter"/>
</dbReference>
<keyword evidence="9" id="KW-0807">Transducer</keyword>
<dbReference type="PANTHER" id="PTHR28097">
    <property type="entry name" value="PHEROMONE A FACTOR RECEPTOR"/>
    <property type="match status" value="1"/>
</dbReference>
<feature type="transmembrane region" description="Helical" evidence="11">
    <location>
        <begin position="288"/>
        <end position="307"/>
    </location>
</feature>
<feature type="region of interest" description="Disordered" evidence="10">
    <location>
        <begin position="491"/>
        <end position="530"/>
    </location>
</feature>
<proteinExistence type="inferred from homology"/>
<feature type="region of interest" description="Disordered" evidence="10">
    <location>
        <begin position="446"/>
        <end position="469"/>
    </location>
</feature>
<feature type="compositionally biased region" description="Polar residues" evidence="10">
    <location>
        <begin position="361"/>
        <end position="375"/>
    </location>
</feature>
<feature type="transmembrane region" description="Helical" evidence="11">
    <location>
        <begin position="226"/>
        <end position="249"/>
    </location>
</feature>
<name>A0A177ALZ8_9PEZI</name>
<dbReference type="VEuPathDB" id="FungiDB:GMDG_00660"/>
<evidence type="ECO:0000256" key="11">
    <source>
        <dbReference type="SAM" id="Phobius"/>
    </source>
</evidence>
<feature type="transmembrane region" description="Helical" evidence="11">
    <location>
        <begin position="176"/>
        <end position="205"/>
    </location>
</feature>
<keyword evidence="4 11" id="KW-0812">Transmembrane</keyword>
<dbReference type="AlphaFoldDB" id="A0A177ALZ8"/>
<feature type="region of interest" description="Disordered" evidence="10">
    <location>
        <begin position="401"/>
        <end position="431"/>
    </location>
</feature>
<reference evidence="12" key="1">
    <citation type="submission" date="2016-03" db="EMBL/GenBank/DDBJ databases">
        <title>Updated assembly of Pseudogymnoascus destructans, the fungus causing white-nose syndrome of bats.</title>
        <authorList>
            <person name="Palmer J.M."/>
            <person name="Drees K.P."/>
            <person name="Foster J.T."/>
            <person name="Lindner D.L."/>
        </authorList>
    </citation>
    <scope>NUCLEOTIDE SEQUENCE [LARGE SCALE GENOMIC DNA]</scope>
    <source>
        <strain evidence="12">20631-21</strain>
    </source>
</reference>
<keyword evidence="7 11" id="KW-0472">Membrane</keyword>
<dbReference type="InterPro" id="IPR001499">
    <property type="entry name" value="GPCR_STE3"/>
</dbReference>
<feature type="transmembrane region" description="Helical" evidence="11">
    <location>
        <begin position="135"/>
        <end position="156"/>
    </location>
</feature>
<dbReference type="EMBL" id="KV441386">
    <property type="protein sequence ID" value="OAF63055.1"/>
    <property type="molecule type" value="Genomic_DNA"/>
</dbReference>
<evidence type="ECO:0000256" key="3">
    <source>
        <dbReference type="ARBA" id="ARBA00022507"/>
    </source>
</evidence>
<sequence>MASPASTTTPLPPPSREPTTAHAYILPILSLLAIFILIVPLIFHLRARNTGACALIAYLSLFNLMVFINVLIWPDNNFATWWDGKVLCDIEVKILWPITVGVAASTMTITRSLAKVLDVENMELNPSRAQRRRKVWVDLAICFAVPLLIVGLHHVVHNRRYLIVAIGGCTDSYSGSWPTIVIIFIWPLIFTLLNVFYAAVVITRLHRHRSNITTILTSHSLNSSRFLRLFLLSLLLLFIYLPLNIYWFYTNLTQLPFEPYSWSAIHDPTRWESIPYVPAMGVFTFDRYVPAAMALFVFAFFGVGTEARRIYAAMAMGLGLGKCFPRLLQERRPSVDGGNGGWLDKLSLVAFGKRYVAKFSSSSSRGGTQAATEMVSTTTRTSSRKPSAVALEDISAPSFTFKTTSHSHSHTSSPRASISPSTHASPFPPHTASLLTRLHTFLHLSPTTNTTTTTTSRTNGGGVSATSTRRGDMEMDIGTDTETHDLVQRQGSRTHVWSPRSLGPQVEGGGGEPGGRFERLGSVGSEGTDGLGVGEGEVKVVKVRIRVGVGVERV</sequence>
<accession>A0A177ALZ8</accession>
<comment type="subcellular location">
    <subcellularLocation>
        <location evidence="1">Membrane</location>
        <topology evidence="1">Multi-pass membrane protein</topology>
    </subcellularLocation>
</comment>
<keyword evidence="3" id="KW-0589">Pheromone response</keyword>
<dbReference type="CDD" id="cd14966">
    <property type="entry name" value="7tmD_STE3"/>
    <property type="match status" value="1"/>
</dbReference>
<dbReference type="GO" id="GO:0004932">
    <property type="term" value="F:mating-type factor pheromone receptor activity"/>
    <property type="evidence" value="ECO:0007669"/>
    <property type="project" value="InterPro"/>
</dbReference>
<feature type="compositionally biased region" description="Low complexity" evidence="10">
    <location>
        <begin position="447"/>
        <end position="458"/>
    </location>
</feature>
<gene>
    <name evidence="12" type="primary">STE3</name>
    <name evidence="12" type="ORF">VC83_00607</name>
</gene>
<feature type="region of interest" description="Disordered" evidence="10">
    <location>
        <begin position="361"/>
        <end position="389"/>
    </location>
</feature>
<feature type="transmembrane region" description="Helical" evidence="11">
    <location>
        <begin position="21"/>
        <end position="43"/>
    </location>
</feature>
<evidence type="ECO:0000313" key="12">
    <source>
        <dbReference type="EMBL" id="OAF63055.1"/>
    </source>
</evidence>
<evidence type="ECO:0000256" key="10">
    <source>
        <dbReference type="SAM" id="MobiDB-lite"/>
    </source>
</evidence>
<dbReference type="RefSeq" id="XP_024328325.1">
    <property type="nucleotide sequence ID" value="XM_024464295.1"/>
</dbReference>
<evidence type="ECO:0000256" key="5">
    <source>
        <dbReference type="ARBA" id="ARBA00022989"/>
    </source>
</evidence>
<comment type="similarity">
    <text evidence="2">Belongs to the G-protein coupled receptor 4 family.</text>
</comment>
<feature type="transmembrane region" description="Helical" evidence="11">
    <location>
        <begin position="55"/>
        <end position="74"/>
    </location>
</feature>
<evidence type="ECO:0000256" key="4">
    <source>
        <dbReference type="ARBA" id="ARBA00022692"/>
    </source>
</evidence>
<feature type="transmembrane region" description="Helical" evidence="11">
    <location>
        <begin position="94"/>
        <end position="114"/>
    </location>
</feature>
<evidence type="ECO:0000256" key="2">
    <source>
        <dbReference type="ARBA" id="ARBA00011085"/>
    </source>
</evidence>
<evidence type="ECO:0000256" key="1">
    <source>
        <dbReference type="ARBA" id="ARBA00004141"/>
    </source>
</evidence>
<dbReference type="PANTHER" id="PTHR28097:SF1">
    <property type="entry name" value="PHEROMONE A FACTOR RECEPTOR"/>
    <property type="match status" value="1"/>
</dbReference>
<evidence type="ECO:0000256" key="7">
    <source>
        <dbReference type="ARBA" id="ARBA00023136"/>
    </source>
</evidence>
<dbReference type="GO" id="GO:0005886">
    <property type="term" value="C:plasma membrane"/>
    <property type="evidence" value="ECO:0007669"/>
    <property type="project" value="TreeGrafter"/>
</dbReference>
<evidence type="ECO:0000256" key="8">
    <source>
        <dbReference type="ARBA" id="ARBA00023170"/>
    </source>
</evidence>
<feature type="compositionally biased region" description="Low complexity" evidence="10">
    <location>
        <begin position="401"/>
        <end position="423"/>
    </location>
</feature>
<keyword evidence="5 11" id="KW-1133">Transmembrane helix</keyword>
<keyword evidence="8 12" id="KW-0675">Receptor</keyword>
<dbReference type="Proteomes" id="UP000077154">
    <property type="component" value="Unassembled WGS sequence"/>
</dbReference>
<dbReference type="PRINTS" id="PR00899">
    <property type="entry name" value="GPCRSTE3"/>
</dbReference>
<organism evidence="12">
    <name type="scientific">Pseudogymnoascus destructans</name>
    <dbReference type="NCBI Taxonomy" id="655981"/>
    <lineage>
        <taxon>Eukaryota</taxon>
        <taxon>Fungi</taxon>
        <taxon>Dikarya</taxon>
        <taxon>Ascomycota</taxon>
        <taxon>Pezizomycotina</taxon>
        <taxon>Leotiomycetes</taxon>
        <taxon>Thelebolales</taxon>
        <taxon>Thelebolaceae</taxon>
        <taxon>Pseudogymnoascus</taxon>
    </lineage>
</organism>
<dbReference type="GeneID" id="36283701"/>